<evidence type="ECO:0000256" key="2">
    <source>
        <dbReference type="SAM" id="Coils"/>
    </source>
</evidence>
<dbReference type="PROSITE" id="PS50110">
    <property type="entry name" value="RESPONSE_REGULATORY"/>
    <property type="match status" value="1"/>
</dbReference>
<dbReference type="AlphaFoldDB" id="A0A7C5V2A6"/>
<dbReference type="GO" id="GO:0003723">
    <property type="term" value="F:RNA binding"/>
    <property type="evidence" value="ECO:0007669"/>
    <property type="project" value="InterPro"/>
</dbReference>
<gene>
    <name evidence="5" type="ORF">ENL71_05100</name>
</gene>
<organism evidence="5">
    <name type="scientific">Caldicellulosiruptor owensensis</name>
    <dbReference type="NCBI Taxonomy" id="55205"/>
    <lineage>
        <taxon>Bacteria</taxon>
        <taxon>Bacillati</taxon>
        <taxon>Bacillota</taxon>
        <taxon>Bacillota incertae sedis</taxon>
        <taxon>Caldicellulosiruptorales</taxon>
        <taxon>Caldicellulosiruptoraceae</taxon>
        <taxon>Caldicellulosiruptor</taxon>
    </lineage>
</organism>
<accession>A0A7C5V2A6</accession>
<dbReference type="InterPro" id="IPR036388">
    <property type="entry name" value="WH-like_DNA-bd_sf"/>
</dbReference>
<sequence length="194" mass="22745">MFKVILAIKNQRLFSIVKNTLIENGYTVADTASDFSDCLRKIRVLKPDIVIMEYGFSVGSMIEMINILKNDRICPVVILANQAQRSNIESIILEDDEFNIFLYSPFNKWAFISFVETIIKNWIKLRKLEEQIRKLQDDLETRKLVERAKGILMKELKLDEESAMKKLQKLSMDNQMPIKEVAKRIIEWKLKNSE</sequence>
<keyword evidence="2" id="KW-0175">Coiled coil</keyword>
<feature type="domain" description="Response regulatory" evidence="3">
    <location>
        <begin position="3"/>
        <end position="119"/>
    </location>
</feature>
<evidence type="ECO:0000259" key="4">
    <source>
        <dbReference type="PROSITE" id="PS50921"/>
    </source>
</evidence>
<dbReference type="SMART" id="SM01012">
    <property type="entry name" value="ANTAR"/>
    <property type="match status" value="1"/>
</dbReference>
<dbReference type="InterPro" id="IPR008327">
    <property type="entry name" value="Sig_transdc_resp-reg_antiterm"/>
</dbReference>
<dbReference type="EMBL" id="DRUZ01000065">
    <property type="protein sequence ID" value="HHS01889.1"/>
    <property type="molecule type" value="Genomic_DNA"/>
</dbReference>
<protein>
    <submittedName>
        <fullName evidence="5">ANTAR domain-containing protein</fullName>
    </submittedName>
</protein>
<name>A0A7C5V2A6_9FIRM</name>
<dbReference type="PIRSF" id="PIRSF036382">
    <property type="entry name" value="RR_antiterm"/>
    <property type="match status" value="1"/>
</dbReference>
<dbReference type="InterPro" id="IPR001789">
    <property type="entry name" value="Sig_transdc_resp-reg_receiver"/>
</dbReference>
<dbReference type="Pfam" id="PF03861">
    <property type="entry name" value="ANTAR"/>
    <property type="match status" value="1"/>
</dbReference>
<comment type="caution">
    <text evidence="1">Lacks conserved residue(s) required for the propagation of feature annotation.</text>
</comment>
<comment type="caution">
    <text evidence="5">The sequence shown here is derived from an EMBL/GenBank/DDBJ whole genome shotgun (WGS) entry which is preliminary data.</text>
</comment>
<dbReference type="Gene3D" id="1.10.10.10">
    <property type="entry name" value="Winged helix-like DNA-binding domain superfamily/Winged helix DNA-binding domain"/>
    <property type="match status" value="1"/>
</dbReference>
<feature type="coiled-coil region" evidence="2">
    <location>
        <begin position="125"/>
        <end position="173"/>
    </location>
</feature>
<feature type="domain" description="ANTAR" evidence="4">
    <location>
        <begin position="125"/>
        <end position="186"/>
    </location>
</feature>
<dbReference type="Gene3D" id="3.40.50.2300">
    <property type="match status" value="1"/>
</dbReference>
<dbReference type="GO" id="GO:0000160">
    <property type="term" value="P:phosphorelay signal transduction system"/>
    <property type="evidence" value="ECO:0007669"/>
    <property type="project" value="InterPro"/>
</dbReference>
<evidence type="ECO:0000259" key="3">
    <source>
        <dbReference type="PROSITE" id="PS50110"/>
    </source>
</evidence>
<proteinExistence type="predicted"/>
<dbReference type="SUPFAM" id="SSF52172">
    <property type="entry name" value="CheY-like"/>
    <property type="match status" value="1"/>
</dbReference>
<reference evidence="5" key="1">
    <citation type="journal article" date="2020" name="mSystems">
        <title>Genome- and Community-Level Interaction Insights into Carbon Utilization and Element Cycling Functions of Hydrothermarchaeota in Hydrothermal Sediment.</title>
        <authorList>
            <person name="Zhou Z."/>
            <person name="Liu Y."/>
            <person name="Xu W."/>
            <person name="Pan J."/>
            <person name="Luo Z.H."/>
            <person name="Li M."/>
        </authorList>
    </citation>
    <scope>NUCLEOTIDE SEQUENCE [LARGE SCALE GENOMIC DNA]</scope>
    <source>
        <strain evidence="5">SpSt-102</strain>
    </source>
</reference>
<dbReference type="InterPro" id="IPR011006">
    <property type="entry name" value="CheY-like_superfamily"/>
</dbReference>
<evidence type="ECO:0000256" key="1">
    <source>
        <dbReference type="PROSITE-ProRule" id="PRU00169"/>
    </source>
</evidence>
<dbReference type="InterPro" id="IPR005561">
    <property type="entry name" value="ANTAR"/>
</dbReference>
<evidence type="ECO:0000313" key="5">
    <source>
        <dbReference type="EMBL" id="HHS01889.1"/>
    </source>
</evidence>
<dbReference type="PROSITE" id="PS50921">
    <property type="entry name" value="ANTAR"/>
    <property type="match status" value="1"/>
</dbReference>